<dbReference type="EMBL" id="UYRW01015530">
    <property type="protein sequence ID" value="VDN02085.1"/>
    <property type="molecule type" value="Genomic_DNA"/>
</dbReference>
<sequence>RTIMSCNSIMEDASAKHMANGTNWIDKLEIQDRYRCEKLTEAFIDAPEISVPRWIPKENRDLHVFVDASIRAIGMAVHSRRESNLLSKPYLTYGKSRLVTMKRANNKSATAIALGTRIIEFLRQENTVENAYLWIDSVDAIHWIKTTYKVKIYYQ</sequence>
<proteinExistence type="predicted"/>
<gene>
    <name evidence="1" type="ORF">NOO_LOCUS13453</name>
</gene>
<feature type="non-terminal residue" evidence="1">
    <location>
        <position position="1"/>
    </location>
</feature>
<dbReference type="Proteomes" id="UP000271087">
    <property type="component" value="Unassembled WGS sequence"/>
</dbReference>
<accession>A0A3P7KDQ3</accession>
<evidence type="ECO:0000313" key="2">
    <source>
        <dbReference type="Proteomes" id="UP000271087"/>
    </source>
</evidence>
<keyword evidence="2" id="KW-1185">Reference proteome</keyword>
<dbReference type="AlphaFoldDB" id="A0A3P7KDQ3"/>
<name>A0A3P7KDQ3_ONCOC</name>
<protein>
    <recommendedName>
        <fullName evidence="3">Reverse transcriptase/retrotransposon-derived protein RNase H-like domain-containing protein</fullName>
    </recommendedName>
</protein>
<dbReference type="Pfam" id="PF05380">
    <property type="entry name" value="Peptidase_A17"/>
    <property type="match status" value="1"/>
</dbReference>
<reference evidence="1 2" key="1">
    <citation type="submission" date="2018-08" db="EMBL/GenBank/DDBJ databases">
        <authorList>
            <person name="Laetsch R D."/>
            <person name="Stevens L."/>
            <person name="Kumar S."/>
            <person name="Blaxter L. M."/>
        </authorList>
    </citation>
    <scope>NUCLEOTIDE SEQUENCE [LARGE SCALE GENOMIC DNA]</scope>
</reference>
<evidence type="ECO:0000313" key="1">
    <source>
        <dbReference type="EMBL" id="VDN02085.1"/>
    </source>
</evidence>
<organism evidence="1 2">
    <name type="scientific">Onchocerca ochengi</name>
    <name type="common">Filarial nematode worm</name>
    <dbReference type="NCBI Taxonomy" id="42157"/>
    <lineage>
        <taxon>Eukaryota</taxon>
        <taxon>Metazoa</taxon>
        <taxon>Ecdysozoa</taxon>
        <taxon>Nematoda</taxon>
        <taxon>Chromadorea</taxon>
        <taxon>Rhabditida</taxon>
        <taxon>Spirurina</taxon>
        <taxon>Spiruromorpha</taxon>
        <taxon>Filarioidea</taxon>
        <taxon>Onchocercidae</taxon>
        <taxon>Onchocerca</taxon>
    </lineage>
</organism>
<evidence type="ECO:0008006" key="3">
    <source>
        <dbReference type="Google" id="ProtNLM"/>
    </source>
</evidence>
<dbReference type="OrthoDB" id="5872779at2759"/>
<dbReference type="InterPro" id="IPR008042">
    <property type="entry name" value="Retrotrans_Pao"/>
</dbReference>